<evidence type="ECO:0000256" key="2">
    <source>
        <dbReference type="ARBA" id="ARBA00001946"/>
    </source>
</evidence>
<dbReference type="FunFam" id="3.30.540.10:FF:000004">
    <property type="entry name" value="Inositol-1-monophosphatase"/>
    <property type="match status" value="1"/>
</dbReference>
<dbReference type="InterPro" id="IPR020583">
    <property type="entry name" value="Inositol_monoP_metal-BS"/>
</dbReference>
<feature type="binding site" evidence="7">
    <location>
        <position position="221"/>
    </location>
    <ligand>
        <name>Mg(2+)</name>
        <dbReference type="ChEBI" id="CHEBI:18420"/>
        <label>1</label>
        <note>catalytic</note>
    </ligand>
</feature>
<reference evidence="9 10" key="1">
    <citation type="journal article" date="2019" name="Sci. Rep.">
        <title>Comparative genomics of chytrid fungi reveal insights into the obligate biotrophic and pathogenic lifestyle of Synchytrium endobioticum.</title>
        <authorList>
            <person name="van de Vossenberg B.T.L.H."/>
            <person name="Warris S."/>
            <person name="Nguyen H.D.T."/>
            <person name="van Gent-Pelzer M.P.E."/>
            <person name="Joly D.L."/>
            <person name="van de Geest H.C."/>
            <person name="Bonants P.J.M."/>
            <person name="Smith D.S."/>
            <person name="Levesque C.A."/>
            <person name="van der Lee T.A.J."/>
        </authorList>
    </citation>
    <scope>NUCLEOTIDE SEQUENCE [LARGE SCALE GENOMIC DNA]</scope>
    <source>
        <strain evidence="9 10">JEL517</strain>
    </source>
</reference>
<dbReference type="InterPro" id="IPR000760">
    <property type="entry name" value="Inositol_monophosphatase-like"/>
</dbReference>
<dbReference type="PROSITE" id="PS00630">
    <property type="entry name" value="IMP_2"/>
    <property type="match status" value="1"/>
</dbReference>
<evidence type="ECO:0000256" key="3">
    <source>
        <dbReference type="ARBA" id="ARBA00009759"/>
    </source>
</evidence>
<dbReference type="RefSeq" id="XP_031027032.1">
    <property type="nucleotide sequence ID" value="XM_031166932.1"/>
</dbReference>
<comment type="similarity">
    <text evidence="3 8">Belongs to the inositol monophosphatase superfamily.</text>
</comment>
<organism evidence="9 10">
    <name type="scientific">Synchytrium microbalum</name>
    <dbReference type="NCBI Taxonomy" id="1806994"/>
    <lineage>
        <taxon>Eukaryota</taxon>
        <taxon>Fungi</taxon>
        <taxon>Fungi incertae sedis</taxon>
        <taxon>Chytridiomycota</taxon>
        <taxon>Chytridiomycota incertae sedis</taxon>
        <taxon>Chytridiomycetes</taxon>
        <taxon>Synchytriales</taxon>
        <taxon>Synchytriaceae</taxon>
        <taxon>Synchytrium</taxon>
    </lineage>
</organism>
<comment type="catalytic activity">
    <reaction evidence="1 8">
        <text>a myo-inositol phosphate + H2O = myo-inositol + phosphate</text>
        <dbReference type="Rhea" id="RHEA:24056"/>
        <dbReference type="ChEBI" id="CHEBI:15377"/>
        <dbReference type="ChEBI" id="CHEBI:17268"/>
        <dbReference type="ChEBI" id="CHEBI:43474"/>
        <dbReference type="ChEBI" id="CHEBI:84139"/>
        <dbReference type="EC" id="3.1.3.25"/>
    </reaction>
</comment>
<evidence type="ECO:0000256" key="7">
    <source>
        <dbReference type="PIRSR" id="PIRSR600760-2"/>
    </source>
</evidence>
<feature type="binding site" evidence="7">
    <location>
        <position position="91"/>
    </location>
    <ligand>
        <name>Mg(2+)</name>
        <dbReference type="ChEBI" id="CHEBI:18420"/>
        <label>1</label>
        <note>catalytic</note>
    </ligand>
</feature>
<dbReference type="InterPro" id="IPR033942">
    <property type="entry name" value="IMPase"/>
</dbReference>
<dbReference type="AlphaFoldDB" id="A0A507CBU3"/>
<gene>
    <name evidence="9" type="ORF">SmJEL517_g01004</name>
</gene>
<dbReference type="PANTHER" id="PTHR20854:SF4">
    <property type="entry name" value="INOSITOL-1-MONOPHOSPHATASE-RELATED"/>
    <property type="match status" value="1"/>
</dbReference>
<dbReference type="PANTHER" id="PTHR20854">
    <property type="entry name" value="INOSITOL MONOPHOSPHATASE"/>
    <property type="match status" value="1"/>
</dbReference>
<dbReference type="CDD" id="cd01639">
    <property type="entry name" value="IMPase"/>
    <property type="match status" value="1"/>
</dbReference>
<dbReference type="UniPathway" id="UPA00823">
    <property type="reaction ID" value="UER00788"/>
</dbReference>
<dbReference type="EC" id="3.1.3.25" evidence="8"/>
<dbReference type="Gene3D" id="3.30.540.10">
    <property type="entry name" value="Fructose-1,6-Bisphosphatase, subunit A, domain 1"/>
    <property type="match status" value="1"/>
</dbReference>
<evidence type="ECO:0000256" key="6">
    <source>
        <dbReference type="ARBA" id="ARBA00022842"/>
    </source>
</evidence>
<evidence type="ECO:0000256" key="8">
    <source>
        <dbReference type="RuleBase" id="RU364068"/>
    </source>
</evidence>
<dbReference type="OrthoDB" id="10254945at2759"/>
<comment type="pathway">
    <text evidence="8">Polyol metabolism; myo-inositol biosynthesis; myo-inositol from D-glucose 6-phosphate: step 2/2.</text>
</comment>
<dbReference type="Pfam" id="PF00459">
    <property type="entry name" value="Inositol_P"/>
    <property type="match status" value="1"/>
</dbReference>
<dbReference type="SUPFAM" id="SSF56655">
    <property type="entry name" value="Carbohydrate phosphatase"/>
    <property type="match status" value="1"/>
</dbReference>
<dbReference type="GO" id="GO:0007165">
    <property type="term" value="P:signal transduction"/>
    <property type="evidence" value="ECO:0007669"/>
    <property type="project" value="TreeGrafter"/>
</dbReference>
<dbReference type="EMBL" id="QEAO01000003">
    <property type="protein sequence ID" value="TPX36961.1"/>
    <property type="molecule type" value="Genomic_DNA"/>
</dbReference>
<dbReference type="PRINTS" id="PR00377">
    <property type="entry name" value="IMPHPHTASES"/>
</dbReference>
<dbReference type="PROSITE" id="PS00629">
    <property type="entry name" value="IMP_1"/>
    <property type="match status" value="1"/>
</dbReference>
<dbReference type="GeneID" id="42002229"/>
<feature type="binding site" evidence="7">
    <location>
        <position position="90"/>
    </location>
    <ligand>
        <name>Mg(2+)</name>
        <dbReference type="ChEBI" id="CHEBI:18420"/>
        <label>2</label>
    </ligand>
</feature>
<comment type="cofactor">
    <cofactor evidence="2 7 8">
        <name>Mg(2+)</name>
        <dbReference type="ChEBI" id="CHEBI:18420"/>
    </cofactor>
</comment>
<evidence type="ECO:0000256" key="1">
    <source>
        <dbReference type="ARBA" id="ARBA00001033"/>
    </source>
</evidence>
<evidence type="ECO:0000256" key="4">
    <source>
        <dbReference type="ARBA" id="ARBA00022723"/>
    </source>
</evidence>
<sequence length="289" mass="31701">MDYSEYLETAIIAAKAGGKVIVDAWELPRVFKTKLVEQDLVTLSDVEVEKIVKKILLSKYPHHGFIGEEEASASESSRRSSKYTWIVDPIDGTTNFYHGFPFVCVCIALAIDSKPVVGVVFNPILNELYTGVVGIGSFLNGRSLPLSKRDWQSLAQALVITEFGSDRSIGTTNAKNDTLKDLLIKEKFRGVRCLGSAALNLCNVAKGAADVYYEAGLRVWDIAAAGCILCCAGGSVYNWHPENKNDEIDYFVNSMIGVRPLPNQSQATKIVADIRACLKPINIGRDHKL</sequence>
<keyword evidence="6 7" id="KW-0460">Magnesium</keyword>
<evidence type="ECO:0000313" key="10">
    <source>
        <dbReference type="Proteomes" id="UP000319731"/>
    </source>
</evidence>
<comment type="caution">
    <text evidence="9">The sequence shown here is derived from an EMBL/GenBank/DDBJ whole genome shotgun (WGS) entry which is preliminary data.</text>
</comment>
<name>A0A507CBU3_9FUNG</name>
<proteinExistence type="inferred from homology"/>
<feature type="binding site" evidence="7">
    <location>
        <position position="88"/>
    </location>
    <ligand>
        <name>Mg(2+)</name>
        <dbReference type="ChEBI" id="CHEBI:18420"/>
        <label>1</label>
        <note>catalytic</note>
    </ligand>
</feature>
<dbReference type="STRING" id="1806994.A0A507CBU3"/>
<keyword evidence="4 7" id="KW-0479">Metal-binding</keyword>
<keyword evidence="10" id="KW-1185">Reference proteome</keyword>
<feature type="binding site" evidence="7">
    <location>
        <position position="68"/>
    </location>
    <ligand>
        <name>Mg(2+)</name>
        <dbReference type="ChEBI" id="CHEBI:18420"/>
        <label>1</label>
        <note>catalytic</note>
    </ligand>
</feature>
<keyword evidence="5 8" id="KW-0378">Hydrolase</keyword>
<evidence type="ECO:0000256" key="5">
    <source>
        <dbReference type="ARBA" id="ARBA00022801"/>
    </source>
</evidence>
<protein>
    <recommendedName>
        <fullName evidence="8">Inositol-1-monophosphatase</fullName>
        <ecNumber evidence="8">3.1.3.25</ecNumber>
    </recommendedName>
</protein>
<evidence type="ECO:0000313" key="9">
    <source>
        <dbReference type="EMBL" id="TPX36961.1"/>
    </source>
</evidence>
<dbReference type="Proteomes" id="UP000319731">
    <property type="component" value="Unassembled WGS sequence"/>
</dbReference>
<accession>A0A507CBU3</accession>
<dbReference type="Gene3D" id="3.40.190.80">
    <property type="match status" value="1"/>
</dbReference>
<dbReference type="GO" id="GO:0006021">
    <property type="term" value="P:inositol biosynthetic process"/>
    <property type="evidence" value="ECO:0007669"/>
    <property type="project" value="UniProtKB-UniPathway"/>
</dbReference>
<dbReference type="GO" id="GO:0008934">
    <property type="term" value="F:inositol monophosphate 1-phosphatase activity"/>
    <property type="evidence" value="ECO:0007669"/>
    <property type="project" value="InterPro"/>
</dbReference>
<dbReference type="InterPro" id="IPR020550">
    <property type="entry name" value="Inositol_monophosphatase_CS"/>
</dbReference>
<dbReference type="GO" id="GO:0046872">
    <property type="term" value="F:metal ion binding"/>
    <property type="evidence" value="ECO:0007669"/>
    <property type="project" value="UniProtKB-KW"/>
</dbReference>
<dbReference type="GO" id="GO:0046854">
    <property type="term" value="P:phosphatidylinositol phosphate biosynthetic process"/>
    <property type="evidence" value="ECO:0007669"/>
    <property type="project" value="InterPro"/>
</dbReference>